<name>A0ABW7GPA6_9BURK</name>
<evidence type="ECO:0000313" key="2">
    <source>
        <dbReference type="Proteomes" id="UP001606302"/>
    </source>
</evidence>
<dbReference type="Proteomes" id="UP001606302">
    <property type="component" value="Unassembled WGS sequence"/>
</dbReference>
<proteinExistence type="predicted"/>
<organism evidence="1 2">
    <name type="scientific">Pelomonas lactea</name>
    <dbReference type="NCBI Taxonomy" id="3299030"/>
    <lineage>
        <taxon>Bacteria</taxon>
        <taxon>Pseudomonadati</taxon>
        <taxon>Pseudomonadota</taxon>
        <taxon>Betaproteobacteria</taxon>
        <taxon>Burkholderiales</taxon>
        <taxon>Sphaerotilaceae</taxon>
        <taxon>Roseateles</taxon>
    </lineage>
</organism>
<dbReference type="EMBL" id="JBIGHX010000007">
    <property type="protein sequence ID" value="MFG6463775.1"/>
    <property type="molecule type" value="Genomic_DNA"/>
</dbReference>
<protein>
    <submittedName>
        <fullName evidence="1">Uncharacterized protein</fullName>
    </submittedName>
</protein>
<sequence>MFVRHSRALVWRDEAPTTSAASAAPRRRHLPPVQVIWARKPWRCAAGICIAVRLRGGELEVALRDTPSPRWVPAARALSPREADRWAAEGF</sequence>
<comment type="caution">
    <text evidence="1">The sequence shown here is derived from an EMBL/GenBank/DDBJ whole genome shotgun (WGS) entry which is preliminary data.</text>
</comment>
<keyword evidence="2" id="KW-1185">Reference proteome</keyword>
<accession>A0ABW7GPA6</accession>
<reference evidence="1 2" key="1">
    <citation type="submission" date="2024-08" db="EMBL/GenBank/DDBJ databases">
        <authorList>
            <person name="Lu H."/>
        </authorList>
    </citation>
    <scope>NUCLEOTIDE SEQUENCE [LARGE SCALE GENOMIC DNA]</scope>
    <source>
        <strain evidence="1 2">DXS20W</strain>
    </source>
</reference>
<gene>
    <name evidence="1" type="ORF">ACG04Q_19530</name>
</gene>
<dbReference type="RefSeq" id="WP_394512957.1">
    <property type="nucleotide sequence ID" value="NZ_JBIGHX010000007.1"/>
</dbReference>
<evidence type="ECO:0000313" key="1">
    <source>
        <dbReference type="EMBL" id="MFG6463775.1"/>
    </source>
</evidence>